<accession>A0A2Z7DAN6</accession>
<feature type="region of interest" description="Disordered" evidence="1">
    <location>
        <begin position="66"/>
        <end position="100"/>
    </location>
</feature>
<organism evidence="2 3">
    <name type="scientific">Dorcoceras hygrometricum</name>
    <dbReference type="NCBI Taxonomy" id="472368"/>
    <lineage>
        <taxon>Eukaryota</taxon>
        <taxon>Viridiplantae</taxon>
        <taxon>Streptophyta</taxon>
        <taxon>Embryophyta</taxon>
        <taxon>Tracheophyta</taxon>
        <taxon>Spermatophyta</taxon>
        <taxon>Magnoliopsida</taxon>
        <taxon>eudicotyledons</taxon>
        <taxon>Gunneridae</taxon>
        <taxon>Pentapetalae</taxon>
        <taxon>asterids</taxon>
        <taxon>lamiids</taxon>
        <taxon>Lamiales</taxon>
        <taxon>Gesneriaceae</taxon>
        <taxon>Didymocarpoideae</taxon>
        <taxon>Trichosporeae</taxon>
        <taxon>Loxocarpinae</taxon>
        <taxon>Dorcoceras</taxon>
    </lineage>
</organism>
<proteinExistence type="predicted"/>
<evidence type="ECO:0000256" key="1">
    <source>
        <dbReference type="SAM" id="MobiDB-lite"/>
    </source>
</evidence>
<reference evidence="2 3" key="1">
    <citation type="journal article" date="2015" name="Proc. Natl. Acad. Sci. U.S.A.">
        <title>The resurrection genome of Boea hygrometrica: A blueprint for survival of dehydration.</title>
        <authorList>
            <person name="Xiao L."/>
            <person name="Yang G."/>
            <person name="Zhang L."/>
            <person name="Yang X."/>
            <person name="Zhao S."/>
            <person name="Ji Z."/>
            <person name="Zhou Q."/>
            <person name="Hu M."/>
            <person name="Wang Y."/>
            <person name="Chen M."/>
            <person name="Xu Y."/>
            <person name="Jin H."/>
            <person name="Xiao X."/>
            <person name="Hu G."/>
            <person name="Bao F."/>
            <person name="Hu Y."/>
            <person name="Wan P."/>
            <person name="Li L."/>
            <person name="Deng X."/>
            <person name="Kuang T."/>
            <person name="Xiang C."/>
            <person name="Zhu J.K."/>
            <person name="Oliver M.J."/>
            <person name="He Y."/>
        </authorList>
    </citation>
    <scope>NUCLEOTIDE SEQUENCE [LARGE SCALE GENOMIC DNA]</scope>
    <source>
        <strain evidence="3">cv. XS01</strain>
    </source>
</reference>
<dbReference type="Proteomes" id="UP000250235">
    <property type="component" value="Unassembled WGS sequence"/>
</dbReference>
<evidence type="ECO:0000313" key="3">
    <source>
        <dbReference type="Proteomes" id="UP000250235"/>
    </source>
</evidence>
<protein>
    <submittedName>
        <fullName evidence="2">Uncharacterized protein</fullName>
    </submittedName>
</protein>
<name>A0A2Z7DAN6_9LAMI</name>
<dbReference type="AlphaFoldDB" id="A0A2Z7DAN6"/>
<dbReference type="EMBL" id="KQ989624">
    <property type="protein sequence ID" value="KZV54081.1"/>
    <property type="molecule type" value="Genomic_DNA"/>
</dbReference>
<evidence type="ECO:0000313" key="2">
    <source>
        <dbReference type="EMBL" id="KZV54081.1"/>
    </source>
</evidence>
<sequence length="174" mass="19700">MPKLVRQFTSRNTGNIKLVHQLDVGAARRSSAESEEQFRRRIKSRIEVQSPSAECSSVELFKRGSSAEDKSSWMRRNQLGRKPAEKQVQKPAGKPVQQPARWTDQLTAKKEASWLRSNQLSKQSKDQVQTCTELKSNKACNALNAKGHKVHMRQKTFQNGYIFVSNGYIQAAAL</sequence>
<gene>
    <name evidence="2" type="ORF">F511_39397</name>
</gene>
<keyword evidence="3" id="KW-1185">Reference proteome</keyword>